<protein>
    <submittedName>
        <fullName evidence="3">Putative replication protein</fullName>
    </submittedName>
</protein>
<dbReference type="GO" id="GO:0003677">
    <property type="term" value="F:DNA binding"/>
    <property type="evidence" value="ECO:0007669"/>
    <property type="project" value="InterPro"/>
</dbReference>
<keyword evidence="2" id="KW-0235">DNA replication</keyword>
<name>I0GVL7_SELRL</name>
<evidence type="ECO:0000313" key="4">
    <source>
        <dbReference type="Proteomes" id="UP000007887"/>
    </source>
</evidence>
<reference evidence="3 4" key="1">
    <citation type="submission" date="2011-10" db="EMBL/GenBank/DDBJ databases">
        <title>Whole genome sequence of Selenomonas ruminantium subsp. lactilytica TAM6421.</title>
        <authorList>
            <person name="Oguchi A."/>
            <person name="Ankai A."/>
            <person name="Kaneko J."/>
            <person name="Yamada-Narita S."/>
            <person name="Fukui S."/>
            <person name="Takahashi M."/>
            <person name="Onodera T."/>
            <person name="Kojima S."/>
            <person name="Fushimi T."/>
            <person name="Abe N."/>
            <person name="Kamio Y."/>
            <person name="Yamazaki S."/>
            <person name="Fujita N."/>
        </authorList>
    </citation>
    <scope>NUCLEOTIDE SEQUENCE [LARGE SCALE GENOMIC DNA]</scope>
    <source>
        <strain evidence="4">NBRC 103574 / TAM6421</strain>
        <plasmid evidence="3 4">pSRC9</plasmid>
    </source>
</reference>
<sequence>MRMIILQENEQDCKLEIIEGTGEVLEDLSGTGRKRPWSERKSESVELLNLFETARKIDESVISQTRLQALKDCGSWLTFAQQADGTRRLANANFCRLRLCPLCGWRRSLKLFSQVSKISDAILAEKKARFIFVTLTVENVKGEELRATIKRMNEGFKCLVQDKKGMAASATFRANLMGYMKAIEVTYNTKRNDFHPHIHCIFELAPKYFRGKEGGYLTHEDWRVMWRNVMKLDYEPQVDVRAIKNTTAKAVAEVAKYPVKVDGLLKVKDKEKAAQALIQLKHGIHNCRFITFGGDFREYKRRLALDDIETGDLVHVETDKQELNAVAMILFKYRADVGAYIC</sequence>
<dbReference type="Proteomes" id="UP000007887">
    <property type="component" value="Plasmid pSRC9"/>
</dbReference>
<dbReference type="RefSeq" id="WP_014426088.1">
    <property type="nucleotide sequence ID" value="NC_017072.1"/>
</dbReference>
<dbReference type="InterPro" id="IPR000989">
    <property type="entry name" value="Rep"/>
</dbReference>
<dbReference type="KEGG" id="sri:SELR_pSRC900010"/>
<proteinExistence type="inferred from homology"/>
<dbReference type="GO" id="GO:0006260">
    <property type="term" value="P:DNA replication"/>
    <property type="evidence" value="ECO:0007669"/>
    <property type="project" value="UniProtKB-KW"/>
</dbReference>
<accession>I0GVL7</accession>
<dbReference type="HOGENOM" id="CLU_056002_0_0_9"/>
<geneLocation type="plasmid" evidence="3 4">
    <name>pSRC9</name>
</geneLocation>
<dbReference type="PATRIC" id="fig|927704.6.peg.3619"/>
<dbReference type="AlphaFoldDB" id="I0GVL7"/>
<keyword evidence="3" id="KW-0614">Plasmid</keyword>
<organism evidence="3 4">
    <name type="scientific">Selenomonas ruminantium subsp. lactilytica (strain NBRC 103574 / TAM6421)</name>
    <dbReference type="NCBI Taxonomy" id="927704"/>
    <lineage>
        <taxon>Bacteria</taxon>
        <taxon>Bacillati</taxon>
        <taxon>Bacillota</taxon>
        <taxon>Negativicutes</taxon>
        <taxon>Selenomonadales</taxon>
        <taxon>Selenomonadaceae</taxon>
        <taxon>Selenomonas</taxon>
    </lineage>
</organism>
<dbReference type="EMBL" id="AP012298">
    <property type="protein sequence ID" value="BAL84804.1"/>
    <property type="molecule type" value="Genomic_DNA"/>
</dbReference>
<dbReference type="Pfam" id="PF01446">
    <property type="entry name" value="Rep_1"/>
    <property type="match status" value="1"/>
</dbReference>
<evidence type="ECO:0000256" key="1">
    <source>
        <dbReference type="ARBA" id="ARBA00008909"/>
    </source>
</evidence>
<gene>
    <name evidence="3" type="primary">rep</name>
    <name evidence="3" type="ordered locus">SELR_pSRC900010</name>
</gene>
<evidence type="ECO:0000313" key="3">
    <source>
        <dbReference type="EMBL" id="BAL84804.1"/>
    </source>
</evidence>
<evidence type="ECO:0000256" key="2">
    <source>
        <dbReference type="ARBA" id="ARBA00022705"/>
    </source>
</evidence>
<comment type="similarity">
    <text evidence="1">Belongs to the Gram-positive plasmids replication protein type 1 family.</text>
</comment>